<gene>
    <name evidence="1" type="ORF">HNR13_002358</name>
</gene>
<dbReference type="AlphaFoldDB" id="A0A853CXI9"/>
<dbReference type="EMBL" id="JACCFL010000001">
    <property type="protein sequence ID" value="NYJ24071.1"/>
    <property type="molecule type" value="Genomic_DNA"/>
</dbReference>
<dbReference type="InterPro" id="IPR019270">
    <property type="entry name" value="DUF2283"/>
</dbReference>
<sequence>MRSMILTTTYDDKADAAYIAFDEIASGEAVRQIIVDDEELGPLSVILDVDRNGKLLGIELLDVTRVVARPRLL</sequence>
<protein>
    <submittedName>
        <fullName evidence="1">Uncharacterized protein YuzE</fullName>
    </submittedName>
</protein>
<organism evidence="1 2">
    <name type="scientific">Leifsonia shinshuensis</name>
    <dbReference type="NCBI Taxonomy" id="150026"/>
    <lineage>
        <taxon>Bacteria</taxon>
        <taxon>Bacillati</taxon>
        <taxon>Actinomycetota</taxon>
        <taxon>Actinomycetes</taxon>
        <taxon>Micrococcales</taxon>
        <taxon>Microbacteriaceae</taxon>
        <taxon>Leifsonia</taxon>
    </lineage>
</organism>
<reference evidence="1 2" key="1">
    <citation type="submission" date="2020-07" db="EMBL/GenBank/DDBJ databases">
        <title>Sequencing the genomes of 1000 actinobacteria strains.</title>
        <authorList>
            <person name="Klenk H.-P."/>
        </authorList>
    </citation>
    <scope>NUCLEOTIDE SEQUENCE [LARGE SCALE GENOMIC DNA]</scope>
    <source>
        <strain evidence="1 2">DSM 15165</strain>
    </source>
</reference>
<name>A0A853CXI9_9MICO</name>
<dbReference type="RefSeq" id="WP_179605945.1">
    <property type="nucleotide sequence ID" value="NZ_BAABEH010000001.1"/>
</dbReference>
<comment type="caution">
    <text evidence="1">The sequence shown here is derived from an EMBL/GenBank/DDBJ whole genome shotgun (WGS) entry which is preliminary data.</text>
</comment>
<dbReference type="Pfam" id="PF10049">
    <property type="entry name" value="DUF2283"/>
    <property type="match status" value="1"/>
</dbReference>
<evidence type="ECO:0000313" key="1">
    <source>
        <dbReference type="EMBL" id="NYJ24071.1"/>
    </source>
</evidence>
<dbReference type="Proteomes" id="UP000578352">
    <property type="component" value="Unassembled WGS sequence"/>
</dbReference>
<evidence type="ECO:0000313" key="2">
    <source>
        <dbReference type="Proteomes" id="UP000578352"/>
    </source>
</evidence>
<accession>A0A853CXI9</accession>
<proteinExistence type="predicted"/>